<evidence type="ECO:0000313" key="1">
    <source>
        <dbReference type="EMBL" id="MEN7551317.1"/>
    </source>
</evidence>
<sequence>MGNLKVEKIGSGNKYRVYIDEDTKEIVATVYPSGQPNHPQLKTTKLRIVEFLVKKMEGPFTEGGELVEEMFSGKTYVFKATKFSQDVTLIEKLKKVKWSVEIDDCGELNDLPQSEAYIEGDDICYKYTPRKCERVRIYAYCNSPSKGVSIQTELVVFPMAIARSMRRAGVVKDSQGSDVTKEDITNLGFQLPADRIKMLTRLNQAYEEAYGITVGNDEDKIEERDNIVEYAMKQIEKYNVHSDDKLFDIFKNDADDWAMGDLDDCLHDMIDFFQNNTKTINFFEDPRLNKAIASHNSTENFISGLAPILSDAIRRNTGISNALKVDDMITQYVRNEIEEKPDMLGLNLQDLNSLSYPDKFGGLGITIDGTQAFNIYLNEFDLDGDAYQGKIQLEILDHYGLDSPDILKKFIRKHEEFTAWYILQHLRDYKPFITKIRLNYTFTGELYSENLTIRLNEEEN</sequence>
<dbReference type="EMBL" id="JBDKWZ010000021">
    <property type="protein sequence ID" value="MEN7551317.1"/>
    <property type="molecule type" value="Genomic_DNA"/>
</dbReference>
<protein>
    <submittedName>
        <fullName evidence="1">DUF3289 family protein</fullName>
    </submittedName>
</protein>
<proteinExistence type="predicted"/>
<gene>
    <name evidence="1" type="ORF">AAG747_25595</name>
</gene>
<accession>A0AAW9SD35</accession>
<dbReference type="Pfam" id="PF11692">
    <property type="entry name" value="DUF3289"/>
    <property type="match status" value="1"/>
</dbReference>
<dbReference type="RefSeq" id="WP_346824096.1">
    <property type="nucleotide sequence ID" value="NZ_JBDKWZ010000021.1"/>
</dbReference>
<comment type="caution">
    <text evidence="1">The sequence shown here is derived from an EMBL/GenBank/DDBJ whole genome shotgun (WGS) entry which is preliminary data.</text>
</comment>
<organism evidence="1 2">
    <name type="scientific">Rapidithrix thailandica</name>
    <dbReference type="NCBI Taxonomy" id="413964"/>
    <lineage>
        <taxon>Bacteria</taxon>
        <taxon>Pseudomonadati</taxon>
        <taxon>Bacteroidota</taxon>
        <taxon>Cytophagia</taxon>
        <taxon>Cytophagales</taxon>
        <taxon>Flammeovirgaceae</taxon>
        <taxon>Rapidithrix</taxon>
    </lineage>
</organism>
<dbReference type="AlphaFoldDB" id="A0AAW9SD35"/>
<keyword evidence="2" id="KW-1185">Reference proteome</keyword>
<evidence type="ECO:0000313" key="2">
    <source>
        <dbReference type="Proteomes" id="UP001403385"/>
    </source>
</evidence>
<dbReference type="Proteomes" id="UP001403385">
    <property type="component" value="Unassembled WGS sequence"/>
</dbReference>
<reference evidence="1 2" key="1">
    <citation type="submission" date="2024-04" db="EMBL/GenBank/DDBJ databases">
        <title>Novel genus in family Flammeovirgaceae.</title>
        <authorList>
            <person name="Nguyen T.H."/>
            <person name="Vuong T.Q."/>
            <person name="Le H."/>
            <person name="Kim S.-G."/>
        </authorList>
    </citation>
    <scope>NUCLEOTIDE SEQUENCE [LARGE SCALE GENOMIC DNA]</scope>
    <source>
        <strain evidence="1 2">JCM 23209</strain>
    </source>
</reference>
<name>A0AAW9SD35_9BACT</name>
<dbReference type="InterPro" id="IPR017483">
    <property type="entry name" value="CHP03034"/>
</dbReference>